<dbReference type="Proteomes" id="UP000823964">
    <property type="component" value="Unassembled WGS sequence"/>
</dbReference>
<comment type="similarity">
    <text evidence="1">Belongs to the bactofilin family.</text>
</comment>
<evidence type="ECO:0000313" key="2">
    <source>
        <dbReference type="EMBL" id="HIX20202.1"/>
    </source>
</evidence>
<reference evidence="2" key="1">
    <citation type="journal article" date="2021" name="PeerJ">
        <title>Extensive microbial diversity within the chicken gut microbiome revealed by metagenomics and culture.</title>
        <authorList>
            <person name="Gilroy R."/>
            <person name="Ravi A."/>
            <person name="Getino M."/>
            <person name="Pursley I."/>
            <person name="Horton D.L."/>
            <person name="Alikhan N.F."/>
            <person name="Baker D."/>
            <person name="Gharbi K."/>
            <person name="Hall N."/>
            <person name="Watson M."/>
            <person name="Adriaenssens E.M."/>
            <person name="Foster-Nyarko E."/>
            <person name="Jarju S."/>
            <person name="Secka A."/>
            <person name="Antonio M."/>
            <person name="Oren A."/>
            <person name="Chaudhuri R.R."/>
            <person name="La Ragione R."/>
            <person name="Hildebrand F."/>
            <person name="Pallen M.J."/>
        </authorList>
    </citation>
    <scope>NUCLEOTIDE SEQUENCE</scope>
    <source>
        <strain evidence="2">14975</strain>
    </source>
</reference>
<accession>A0A9D1VC19</accession>
<reference evidence="2" key="2">
    <citation type="submission" date="2021-04" db="EMBL/GenBank/DDBJ databases">
        <authorList>
            <person name="Gilroy R."/>
        </authorList>
    </citation>
    <scope>NUCLEOTIDE SEQUENCE</scope>
    <source>
        <strain evidence="2">14975</strain>
    </source>
</reference>
<gene>
    <name evidence="2" type="ORF">H9862_06360</name>
</gene>
<dbReference type="PANTHER" id="PTHR35024:SF4">
    <property type="entry name" value="POLYMER-FORMING CYTOSKELETAL PROTEIN"/>
    <property type="match status" value="1"/>
</dbReference>
<dbReference type="Pfam" id="PF04519">
    <property type="entry name" value="Bactofilin"/>
    <property type="match status" value="1"/>
</dbReference>
<name>A0A9D1VC19_9BACT</name>
<protein>
    <submittedName>
        <fullName evidence="2">Polymer-forming cytoskeletal protein</fullName>
    </submittedName>
</protein>
<sequence>MSNNTTNVLASGIEIIGSIRFTNDMHIDGKIEGQILSESGKVTIGEQADIKGDINAGEVSVYGHVNGNIKSNRCHLKDHAVISGDITTAVLSMDEGARLSGRAEIG</sequence>
<dbReference type="PANTHER" id="PTHR35024">
    <property type="entry name" value="HYPOTHETICAL CYTOSOLIC PROTEIN"/>
    <property type="match status" value="1"/>
</dbReference>
<dbReference type="InterPro" id="IPR007607">
    <property type="entry name" value="BacA/B"/>
</dbReference>
<dbReference type="EMBL" id="DXFQ01000114">
    <property type="protein sequence ID" value="HIX20202.1"/>
    <property type="molecule type" value="Genomic_DNA"/>
</dbReference>
<organism evidence="2 3">
    <name type="scientific">Candidatus Akkermansia intestinigallinarum</name>
    <dbReference type="NCBI Taxonomy" id="2838431"/>
    <lineage>
        <taxon>Bacteria</taxon>
        <taxon>Pseudomonadati</taxon>
        <taxon>Verrucomicrobiota</taxon>
        <taxon>Verrucomicrobiia</taxon>
        <taxon>Verrucomicrobiales</taxon>
        <taxon>Akkermansiaceae</taxon>
        <taxon>Akkermansia</taxon>
    </lineage>
</organism>
<dbReference type="AlphaFoldDB" id="A0A9D1VC19"/>
<evidence type="ECO:0000313" key="3">
    <source>
        <dbReference type="Proteomes" id="UP000823964"/>
    </source>
</evidence>
<comment type="caution">
    <text evidence="2">The sequence shown here is derived from an EMBL/GenBank/DDBJ whole genome shotgun (WGS) entry which is preliminary data.</text>
</comment>
<proteinExistence type="inferred from homology"/>
<evidence type="ECO:0000256" key="1">
    <source>
        <dbReference type="ARBA" id="ARBA00044755"/>
    </source>
</evidence>